<protein>
    <recommendedName>
        <fullName evidence="1">Helix-turn-helix domain-containing protein</fullName>
    </recommendedName>
</protein>
<feature type="domain" description="Helix-turn-helix" evidence="1">
    <location>
        <begin position="82"/>
        <end position="124"/>
    </location>
</feature>
<proteinExistence type="predicted"/>
<dbReference type="Proteomes" id="UP001231362">
    <property type="component" value="Unassembled WGS sequence"/>
</dbReference>
<dbReference type="RefSeq" id="WP_307151024.1">
    <property type="nucleotide sequence ID" value="NZ_JAUSTU010000013.1"/>
</dbReference>
<dbReference type="InterPro" id="IPR041657">
    <property type="entry name" value="HTH_17"/>
</dbReference>
<name>A0ABT9V6E2_9BACL</name>
<evidence type="ECO:0000313" key="3">
    <source>
        <dbReference type="Proteomes" id="UP001231362"/>
    </source>
</evidence>
<evidence type="ECO:0000259" key="1">
    <source>
        <dbReference type="Pfam" id="PF12728"/>
    </source>
</evidence>
<evidence type="ECO:0000313" key="2">
    <source>
        <dbReference type="EMBL" id="MDQ0156516.1"/>
    </source>
</evidence>
<keyword evidence="3" id="KW-1185">Reference proteome</keyword>
<dbReference type="EMBL" id="JAUSTU010000013">
    <property type="protein sequence ID" value="MDQ0156516.1"/>
    <property type="molecule type" value="Genomic_DNA"/>
</dbReference>
<gene>
    <name evidence="2" type="ORF">J2S07_002837</name>
</gene>
<reference evidence="2 3" key="1">
    <citation type="submission" date="2023-07" db="EMBL/GenBank/DDBJ databases">
        <title>Genomic Encyclopedia of Type Strains, Phase IV (KMG-IV): sequencing the most valuable type-strain genomes for metagenomic binning, comparative biology and taxonomic classification.</title>
        <authorList>
            <person name="Goeker M."/>
        </authorList>
    </citation>
    <scope>NUCLEOTIDE SEQUENCE [LARGE SCALE GENOMIC DNA]</scope>
    <source>
        <strain evidence="2 3">DSM 23948</strain>
    </source>
</reference>
<organism evidence="2 3">
    <name type="scientific">Anoxybacillus andreesenii</name>
    <dbReference type="NCBI Taxonomy" id="1325932"/>
    <lineage>
        <taxon>Bacteria</taxon>
        <taxon>Bacillati</taxon>
        <taxon>Bacillota</taxon>
        <taxon>Bacilli</taxon>
        <taxon>Bacillales</taxon>
        <taxon>Anoxybacillaceae</taxon>
        <taxon>Anoxybacillus</taxon>
    </lineage>
</organism>
<dbReference type="Pfam" id="PF12728">
    <property type="entry name" value="HTH_17"/>
    <property type="match status" value="1"/>
</dbReference>
<accession>A0ABT9V6E2</accession>
<comment type="caution">
    <text evidence="2">The sequence shown here is derived from an EMBL/GenBank/DDBJ whole genome shotgun (WGS) entry which is preliminary data.</text>
</comment>
<sequence>MYEIQTEELEKMKRNLQLSPPMEMYITAIENLLVAEKVLKTTNIDSDLAYANQNAKGFATLVKQIVQKRDNIAIIPSEEKVLDTFELADYCGVSAQTIRKKCESGEIKAKRGKRNQWIIPESELSNPIILKWLEDKETRFTSIKEAQDVLSKSKAFIDGLKEEEKARKAEAEE</sequence>